<accession>A0ABP6U9S8</accession>
<evidence type="ECO:0000256" key="1">
    <source>
        <dbReference type="SAM" id="MobiDB-lite"/>
    </source>
</evidence>
<sequence length="135" mass="14424">METIAADLLVALASGTAGAAGQHAWTSLRDLVRRRTEPEPAPDAPEDIPSGEEEFAALDERAESVERARALARVLALRAAYDDAFRADLAAWRSAAEETVARTGEGDVHNRITGGTQGTVVMGRDFHGPITFNQP</sequence>
<dbReference type="EMBL" id="BAAAXF010000074">
    <property type="protein sequence ID" value="GAA3503458.1"/>
    <property type="molecule type" value="Genomic_DNA"/>
</dbReference>
<dbReference type="Proteomes" id="UP001501455">
    <property type="component" value="Unassembled WGS sequence"/>
</dbReference>
<reference evidence="3" key="1">
    <citation type="journal article" date="2019" name="Int. J. Syst. Evol. Microbiol.">
        <title>The Global Catalogue of Microorganisms (GCM) 10K type strain sequencing project: providing services to taxonomists for standard genome sequencing and annotation.</title>
        <authorList>
            <consortium name="The Broad Institute Genomics Platform"/>
            <consortium name="The Broad Institute Genome Sequencing Center for Infectious Disease"/>
            <person name="Wu L."/>
            <person name="Ma J."/>
        </authorList>
    </citation>
    <scope>NUCLEOTIDE SEQUENCE [LARGE SCALE GENOMIC DNA]</scope>
    <source>
        <strain evidence="3">JCM 4816</strain>
    </source>
</reference>
<protein>
    <submittedName>
        <fullName evidence="2">Uncharacterized protein</fullName>
    </submittedName>
</protein>
<dbReference type="RefSeq" id="WP_345584279.1">
    <property type="nucleotide sequence ID" value="NZ_BAAAXF010000074.1"/>
</dbReference>
<name>A0ABP6U9S8_9ACTN</name>
<evidence type="ECO:0000313" key="2">
    <source>
        <dbReference type="EMBL" id="GAA3503458.1"/>
    </source>
</evidence>
<comment type="caution">
    <text evidence="2">The sequence shown here is derived from an EMBL/GenBank/DDBJ whole genome shotgun (WGS) entry which is preliminary data.</text>
</comment>
<evidence type="ECO:0000313" key="3">
    <source>
        <dbReference type="Proteomes" id="UP001501455"/>
    </source>
</evidence>
<gene>
    <name evidence="2" type="ORF">GCM10019016_105680</name>
</gene>
<feature type="region of interest" description="Disordered" evidence="1">
    <location>
        <begin position="32"/>
        <end position="52"/>
    </location>
</feature>
<organism evidence="2 3">
    <name type="scientific">Streptomyces prasinosporus</name>
    <dbReference type="NCBI Taxonomy" id="68256"/>
    <lineage>
        <taxon>Bacteria</taxon>
        <taxon>Bacillati</taxon>
        <taxon>Actinomycetota</taxon>
        <taxon>Actinomycetes</taxon>
        <taxon>Kitasatosporales</taxon>
        <taxon>Streptomycetaceae</taxon>
        <taxon>Streptomyces</taxon>
        <taxon>Streptomyces albogriseolus group</taxon>
    </lineage>
</organism>
<keyword evidence="3" id="KW-1185">Reference proteome</keyword>
<proteinExistence type="predicted"/>